<feature type="region of interest" description="Disordered" evidence="10">
    <location>
        <begin position="118"/>
        <end position="154"/>
    </location>
</feature>
<keyword evidence="13" id="KW-1185">Reference proteome</keyword>
<dbReference type="GO" id="GO:0015031">
    <property type="term" value="P:protein transport"/>
    <property type="evidence" value="ECO:0007669"/>
    <property type="project" value="UniProtKB-KW"/>
</dbReference>
<evidence type="ECO:0000256" key="10">
    <source>
        <dbReference type="SAM" id="MobiDB-lite"/>
    </source>
</evidence>
<keyword evidence="8" id="KW-0653">Protein transport</keyword>
<keyword evidence="7" id="KW-0963">Cytoplasm</keyword>
<feature type="compositionally biased region" description="Acidic residues" evidence="10">
    <location>
        <begin position="299"/>
        <end position="330"/>
    </location>
</feature>
<dbReference type="GeneID" id="87805313"/>
<sequence>MLVERHHSTSEQTTNNVDIALPTITTAMPSSSAPSSSQYTVLRIKRKATEAAPASLAVIGGGDEADQSQTRRKRRDIGGGRSRGVFRLADTVPQTWQGHGEEGEVLKSRIEGLLAGSTKPEAQASTAGSVAPPASVPIPTAPAAAPTQPPSAATQYRVVPRPAAPFAQDPGLPPRVITLAEIEAARSALVLVDAQAVADAGLSRSALDDPQMAAFLPMLNEYLKLESTPRPIVEDEEYVYDLYYRDLAANGDDIEPSANVATLLGYEDLSPPSTPPDSEPEDEADEDSNDEDYYRNDYPEDEDADEDMEDFEDAYSDGEWSNNDDDEEDERGTWDYR</sequence>
<feature type="region of interest" description="Disordered" evidence="10">
    <location>
        <begin position="59"/>
        <end position="82"/>
    </location>
</feature>
<dbReference type="AlphaFoldDB" id="A0AAF0Y1S7"/>
<dbReference type="PANTHER" id="PTHR31196:SF2">
    <property type="entry name" value="RNA POLYMERASE II NUCLEAR LOCALIZATION PROTEIN SLC7A6OS-RELATED"/>
    <property type="match status" value="1"/>
</dbReference>
<comment type="function">
    <text evidence="1">Directs RNA polymerase II nuclear import.</text>
</comment>
<organism evidence="12 13">
    <name type="scientific">Vanrija pseudolonga</name>
    <dbReference type="NCBI Taxonomy" id="143232"/>
    <lineage>
        <taxon>Eukaryota</taxon>
        <taxon>Fungi</taxon>
        <taxon>Dikarya</taxon>
        <taxon>Basidiomycota</taxon>
        <taxon>Agaricomycotina</taxon>
        <taxon>Tremellomycetes</taxon>
        <taxon>Trichosporonales</taxon>
        <taxon>Trichosporonaceae</taxon>
        <taxon>Vanrija</taxon>
    </lineage>
</organism>
<protein>
    <recommendedName>
        <fullName evidence="5">Probable RNA polymerase II nuclear localization protein SLC7A6OS</fullName>
    </recommendedName>
</protein>
<evidence type="ECO:0000256" key="6">
    <source>
        <dbReference type="ARBA" id="ARBA00022448"/>
    </source>
</evidence>
<comment type="subcellular location">
    <subcellularLocation>
        <location evidence="3">Cytoplasm</location>
    </subcellularLocation>
    <subcellularLocation>
        <location evidence="2">Nucleus</location>
    </subcellularLocation>
</comment>
<gene>
    <name evidence="12" type="ORF">LOC62_02G002062</name>
</gene>
<evidence type="ECO:0000313" key="12">
    <source>
        <dbReference type="EMBL" id="WOO78515.1"/>
    </source>
</evidence>
<keyword evidence="9" id="KW-0539">Nucleus</keyword>
<evidence type="ECO:0000256" key="5">
    <source>
        <dbReference type="ARBA" id="ARBA00017036"/>
    </source>
</evidence>
<keyword evidence="6" id="KW-0813">Transport</keyword>
<dbReference type="GO" id="GO:0032502">
    <property type="term" value="P:developmental process"/>
    <property type="evidence" value="ECO:0007669"/>
    <property type="project" value="TreeGrafter"/>
</dbReference>
<feature type="compositionally biased region" description="Acidic residues" evidence="10">
    <location>
        <begin position="278"/>
        <end position="291"/>
    </location>
</feature>
<feature type="compositionally biased region" description="Low complexity" evidence="10">
    <location>
        <begin position="141"/>
        <end position="154"/>
    </location>
</feature>
<evidence type="ECO:0000256" key="9">
    <source>
        <dbReference type="ARBA" id="ARBA00023242"/>
    </source>
</evidence>
<feature type="compositionally biased region" description="Low complexity" evidence="10">
    <location>
        <begin position="124"/>
        <end position="133"/>
    </location>
</feature>
<reference evidence="12" key="1">
    <citation type="submission" date="2023-10" db="EMBL/GenBank/DDBJ databases">
        <authorList>
            <person name="Noh H."/>
        </authorList>
    </citation>
    <scope>NUCLEOTIDE SEQUENCE</scope>
    <source>
        <strain evidence="12">DUCC4014</strain>
    </source>
</reference>
<feature type="region of interest" description="Disordered" evidence="10">
    <location>
        <begin position="266"/>
        <end position="337"/>
    </location>
</feature>
<dbReference type="Proteomes" id="UP000827549">
    <property type="component" value="Chromosome 2"/>
</dbReference>
<name>A0AAF0Y1S7_9TREE</name>
<feature type="domain" description="Transcription factor Iwr1" evidence="11">
    <location>
        <begin position="236"/>
        <end position="302"/>
    </location>
</feature>
<comment type="similarity">
    <text evidence="4">Belongs to the IWR1/SLC7A6OS family.</text>
</comment>
<dbReference type="GO" id="GO:0005737">
    <property type="term" value="C:cytoplasm"/>
    <property type="evidence" value="ECO:0007669"/>
    <property type="project" value="UniProtKB-SubCell"/>
</dbReference>
<accession>A0AAF0Y1S7</accession>
<evidence type="ECO:0000259" key="11">
    <source>
        <dbReference type="Pfam" id="PF08574"/>
    </source>
</evidence>
<evidence type="ECO:0000256" key="7">
    <source>
        <dbReference type="ARBA" id="ARBA00022490"/>
    </source>
</evidence>
<dbReference type="RefSeq" id="XP_062624547.1">
    <property type="nucleotide sequence ID" value="XM_062768563.1"/>
</dbReference>
<evidence type="ECO:0000256" key="3">
    <source>
        <dbReference type="ARBA" id="ARBA00004496"/>
    </source>
</evidence>
<evidence type="ECO:0000256" key="2">
    <source>
        <dbReference type="ARBA" id="ARBA00004123"/>
    </source>
</evidence>
<dbReference type="InterPro" id="IPR040218">
    <property type="entry name" value="SLC7A6OS"/>
</dbReference>
<dbReference type="PANTHER" id="PTHR31196">
    <property type="entry name" value="RNA POLYMERASE II NUCLEAR LOCALIZATION PROTEIN SLC7A6OS-RELATED"/>
    <property type="match status" value="1"/>
</dbReference>
<dbReference type="InterPro" id="IPR013883">
    <property type="entry name" value="TF_Iwr1_dom"/>
</dbReference>
<dbReference type="GO" id="GO:0005634">
    <property type="term" value="C:nucleus"/>
    <property type="evidence" value="ECO:0007669"/>
    <property type="project" value="UniProtKB-SubCell"/>
</dbReference>
<evidence type="ECO:0000256" key="8">
    <source>
        <dbReference type="ARBA" id="ARBA00022927"/>
    </source>
</evidence>
<dbReference type="EMBL" id="CP086715">
    <property type="protein sequence ID" value="WOO78515.1"/>
    <property type="molecule type" value="Genomic_DNA"/>
</dbReference>
<proteinExistence type="inferred from homology"/>
<evidence type="ECO:0000256" key="4">
    <source>
        <dbReference type="ARBA" id="ARBA00010218"/>
    </source>
</evidence>
<dbReference type="Pfam" id="PF08574">
    <property type="entry name" value="Iwr1"/>
    <property type="match status" value="1"/>
</dbReference>
<evidence type="ECO:0000256" key="1">
    <source>
        <dbReference type="ARBA" id="ARBA00003202"/>
    </source>
</evidence>
<evidence type="ECO:0000313" key="13">
    <source>
        <dbReference type="Proteomes" id="UP000827549"/>
    </source>
</evidence>